<feature type="transmembrane region" description="Helical" evidence="8">
    <location>
        <begin position="12"/>
        <end position="30"/>
    </location>
</feature>
<evidence type="ECO:0000313" key="10">
    <source>
        <dbReference type="EMBL" id="RST72036.1"/>
    </source>
</evidence>
<dbReference type="InterPro" id="IPR036259">
    <property type="entry name" value="MFS_trans_sf"/>
</dbReference>
<evidence type="ECO:0000259" key="9">
    <source>
        <dbReference type="Pfam" id="PF12832"/>
    </source>
</evidence>
<dbReference type="AlphaFoldDB" id="A0A429XV40"/>
<keyword evidence="7 8" id="KW-0472">Membrane</keyword>
<evidence type="ECO:0000256" key="6">
    <source>
        <dbReference type="ARBA" id="ARBA00022989"/>
    </source>
</evidence>
<feature type="transmembrane region" description="Helical" evidence="8">
    <location>
        <begin position="42"/>
        <end position="63"/>
    </location>
</feature>
<feature type="transmembrane region" description="Helical" evidence="8">
    <location>
        <begin position="237"/>
        <end position="256"/>
    </location>
</feature>
<evidence type="ECO:0000256" key="4">
    <source>
        <dbReference type="ARBA" id="ARBA00022519"/>
    </source>
</evidence>
<dbReference type="EMBL" id="QYTV02000010">
    <property type="protein sequence ID" value="RST72036.1"/>
    <property type="molecule type" value="Genomic_DNA"/>
</dbReference>
<keyword evidence="6 8" id="KW-1133">Transmembrane helix</keyword>
<keyword evidence="11" id="KW-1185">Reference proteome</keyword>
<evidence type="ECO:0000256" key="1">
    <source>
        <dbReference type="ARBA" id="ARBA00004429"/>
    </source>
</evidence>
<gene>
    <name evidence="10" type="ORF">D4T97_017395</name>
</gene>
<dbReference type="GO" id="GO:0015528">
    <property type="term" value="F:lactose:proton symporter activity"/>
    <property type="evidence" value="ECO:0007669"/>
    <property type="project" value="TreeGrafter"/>
</dbReference>
<reference evidence="10" key="1">
    <citation type="submission" date="2018-12" db="EMBL/GenBank/DDBJ databases">
        <authorList>
            <person name="Sun L."/>
            <person name="Chen Z."/>
        </authorList>
    </citation>
    <scope>NUCLEOTIDE SEQUENCE [LARGE SCALE GENOMIC DNA]</scope>
    <source>
        <strain evidence="10">3-2-2</strain>
    </source>
</reference>
<comment type="caution">
    <text evidence="10">The sequence shown here is derived from an EMBL/GenBank/DDBJ whole genome shotgun (WGS) entry which is preliminary data.</text>
</comment>
<keyword evidence="4" id="KW-0997">Cell inner membrane</keyword>
<evidence type="ECO:0000256" key="5">
    <source>
        <dbReference type="ARBA" id="ARBA00022692"/>
    </source>
</evidence>
<evidence type="ECO:0000256" key="2">
    <source>
        <dbReference type="ARBA" id="ARBA00022448"/>
    </source>
</evidence>
<feature type="transmembrane region" description="Helical" evidence="8">
    <location>
        <begin position="70"/>
        <end position="88"/>
    </location>
</feature>
<dbReference type="PANTHER" id="PTHR23522">
    <property type="entry name" value="BLL5896 PROTEIN"/>
    <property type="match status" value="1"/>
</dbReference>
<dbReference type="PIRSF" id="PIRSF004925">
    <property type="entry name" value="HcaT"/>
    <property type="match status" value="1"/>
</dbReference>
<dbReference type="Gene3D" id="1.20.1250.20">
    <property type="entry name" value="MFS general substrate transporter like domains"/>
    <property type="match status" value="2"/>
</dbReference>
<dbReference type="Proteomes" id="UP000287156">
    <property type="component" value="Unassembled WGS sequence"/>
</dbReference>
<feature type="transmembrane region" description="Helical" evidence="8">
    <location>
        <begin position="133"/>
        <end position="153"/>
    </location>
</feature>
<keyword evidence="2" id="KW-0813">Transport</keyword>
<feature type="transmembrane region" description="Helical" evidence="8">
    <location>
        <begin position="358"/>
        <end position="377"/>
    </location>
</feature>
<dbReference type="Pfam" id="PF12832">
    <property type="entry name" value="MFS_1_like"/>
    <property type="match status" value="1"/>
</dbReference>
<evidence type="ECO:0000313" key="11">
    <source>
        <dbReference type="Proteomes" id="UP000287156"/>
    </source>
</evidence>
<dbReference type="InterPro" id="IPR024989">
    <property type="entry name" value="MFS_assoc_dom"/>
</dbReference>
<dbReference type="NCBIfam" id="NF037955">
    <property type="entry name" value="mfs"/>
    <property type="match status" value="1"/>
</dbReference>
<feature type="transmembrane region" description="Helical" evidence="8">
    <location>
        <begin position="202"/>
        <end position="225"/>
    </location>
</feature>
<feature type="transmembrane region" description="Helical" evidence="8">
    <location>
        <begin position="329"/>
        <end position="352"/>
    </location>
</feature>
<dbReference type="GO" id="GO:0005886">
    <property type="term" value="C:plasma membrane"/>
    <property type="evidence" value="ECO:0007669"/>
    <property type="project" value="UniProtKB-SubCell"/>
</dbReference>
<proteinExistence type="predicted"/>
<comment type="subcellular location">
    <subcellularLocation>
        <location evidence="1">Cell inner membrane</location>
        <topology evidence="1">Multi-pass membrane protein</topology>
    </subcellularLocation>
</comment>
<evidence type="ECO:0000256" key="8">
    <source>
        <dbReference type="SAM" id="Phobius"/>
    </source>
</evidence>
<feature type="domain" description="Major facilitator superfamily associated" evidence="9">
    <location>
        <begin position="6"/>
        <end position="356"/>
    </location>
</feature>
<keyword evidence="5 8" id="KW-0812">Transmembrane</keyword>
<dbReference type="InterPro" id="IPR026032">
    <property type="entry name" value="HcaT-like"/>
</dbReference>
<sequence length="383" mass="42699">MNEQRWLSQNYFVFFITWGVFLPYWTGWLVQAKGMDVTEASLIMGFGLVARGASTLFGFPILYKYWSSHRVILFLTLMSLAATVLYIPSSSFSILLFVTIVFNAVYPALLPAIESAAGVLVQQGNVHYGKSRLYGSVGFVVSVFIISLITGLWGEQAILWSMVVGLSFVLIMSSLPTPAVLMENPEMKNPKETRSARGLWKVKSFPIVLLVVVLLQGAHASYYNYGYIYLQDLNVSTYYIGIILNVAVIFEIFYFAKADHWCKNLRTSSLLLIAAAGSTLRWLLAFVIPNVWVFILSQSLHAVSFGVAHFAFIRYVTDHLPKQQIPNAQGIYSALALSWSTAVLTVAGGFLYDISPGLSFLGMCAFTVPALLIIFVTRKRFSY</sequence>
<evidence type="ECO:0000256" key="3">
    <source>
        <dbReference type="ARBA" id="ARBA00022475"/>
    </source>
</evidence>
<accession>A0A429XV40</accession>
<keyword evidence="3" id="KW-1003">Cell membrane</keyword>
<dbReference type="SUPFAM" id="SSF103473">
    <property type="entry name" value="MFS general substrate transporter"/>
    <property type="match status" value="1"/>
</dbReference>
<dbReference type="OrthoDB" id="9150135at2"/>
<feature type="transmembrane region" description="Helical" evidence="8">
    <location>
        <begin position="294"/>
        <end position="317"/>
    </location>
</feature>
<feature type="transmembrane region" description="Helical" evidence="8">
    <location>
        <begin position="94"/>
        <end position="121"/>
    </location>
</feature>
<evidence type="ECO:0000256" key="7">
    <source>
        <dbReference type="ARBA" id="ARBA00023136"/>
    </source>
</evidence>
<feature type="transmembrane region" description="Helical" evidence="8">
    <location>
        <begin position="268"/>
        <end position="288"/>
    </location>
</feature>
<name>A0A429XV40_9BACI</name>
<protein>
    <submittedName>
        <fullName evidence="10">MFS transporter</fullName>
    </submittedName>
</protein>
<dbReference type="RefSeq" id="WP_126052044.1">
    <property type="nucleotide sequence ID" value="NZ_QYTV02000010.1"/>
</dbReference>
<dbReference type="GO" id="GO:0030395">
    <property type="term" value="F:lactose binding"/>
    <property type="evidence" value="ECO:0007669"/>
    <property type="project" value="TreeGrafter"/>
</dbReference>
<dbReference type="PANTHER" id="PTHR23522:SF10">
    <property type="entry name" value="3-PHENYLPROPIONIC ACID TRANSPORTER-RELATED"/>
    <property type="match status" value="1"/>
</dbReference>
<feature type="transmembrane region" description="Helical" evidence="8">
    <location>
        <begin position="159"/>
        <end position="181"/>
    </location>
</feature>
<organism evidence="10 11">
    <name type="scientific">Siminovitchia acidinfaciens</name>
    <dbReference type="NCBI Taxonomy" id="2321395"/>
    <lineage>
        <taxon>Bacteria</taxon>
        <taxon>Bacillati</taxon>
        <taxon>Bacillota</taxon>
        <taxon>Bacilli</taxon>
        <taxon>Bacillales</taxon>
        <taxon>Bacillaceae</taxon>
        <taxon>Siminovitchia</taxon>
    </lineage>
</organism>